<gene>
    <name evidence="1" type="ORF">Lspi_1165</name>
</gene>
<comment type="caution">
    <text evidence="1">The sequence shown here is derived from an EMBL/GenBank/DDBJ whole genome shotgun (WGS) entry which is preliminary data.</text>
</comment>
<organism evidence="1 2">
    <name type="scientific">Legionella spiritensis</name>
    <dbReference type="NCBI Taxonomy" id="452"/>
    <lineage>
        <taxon>Bacteria</taxon>
        <taxon>Pseudomonadati</taxon>
        <taxon>Pseudomonadota</taxon>
        <taxon>Gammaproteobacteria</taxon>
        <taxon>Legionellales</taxon>
        <taxon>Legionellaceae</taxon>
        <taxon>Legionella</taxon>
    </lineage>
</organism>
<dbReference type="PATRIC" id="fig|452.5.peg.1291"/>
<sequence>MSDESENSSFIKNIDRETHDSIMHLHQKLTGIQDEIDVKIKTLADESDNPENQGRKQRLLALSNEIQKALASINKLVSLAGDKESRPEGFEQVEHADLVAFRDMINDSANQIDEIKDKL</sequence>
<keyword evidence="2" id="KW-1185">Reference proteome</keyword>
<dbReference type="AlphaFoldDB" id="A0A0W0Z6L3"/>
<dbReference type="Proteomes" id="UP000054877">
    <property type="component" value="Unassembled WGS sequence"/>
</dbReference>
<name>A0A0W0Z6L3_LEGSP</name>
<reference evidence="1 2" key="1">
    <citation type="submission" date="2015-11" db="EMBL/GenBank/DDBJ databases">
        <title>Genomic analysis of 38 Legionella species identifies large and diverse effector repertoires.</title>
        <authorList>
            <person name="Burstein D."/>
            <person name="Amaro F."/>
            <person name="Zusman T."/>
            <person name="Lifshitz Z."/>
            <person name="Cohen O."/>
            <person name="Gilbert J.A."/>
            <person name="Pupko T."/>
            <person name="Shuman H.A."/>
            <person name="Segal G."/>
        </authorList>
    </citation>
    <scope>NUCLEOTIDE SEQUENCE [LARGE SCALE GENOMIC DNA]</scope>
    <source>
        <strain evidence="1 2">Mt.St.Helens-9</strain>
    </source>
</reference>
<proteinExistence type="predicted"/>
<evidence type="ECO:0000313" key="1">
    <source>
        <dbReference type="EMBL" id="KTD64358.1"/>
    </source>
</evidence>
<dbReference type="EMBL" id="LNYX01000013">
    <property type="protein sequence ID" value="KTD64358.1"/>
    <property type="molecule type" value="Genomic_DNA"/>
</dbReference>
<accession>A0A0W0Z6L3</accession>
<dbReference type="RefSeq" id="WP_058483102.1">
    <property type="nucleotide sequence ID" value="NZ_CAAAII010000005.1"/>
</dbReference>
<evidence type="ECO:0000313" key="2">
    <source>
        <dbReference type="Proteomes" id="UP000054877"/>
    </source>
</evidence>
<protein>
    <submittedName>
        <fullName evidence="1">Uncharacterized protein</fullName>
    </submittedName>
</protein>